<protein>
    <submittedName>
        <fullName evidence="1">Uncharacterized protein</fullName>
    </submittedName>
</protein>
<reference evidence="1 2" key="1">
    <citation type="journal article" date="2015" name="Genome Biol.">
        <title>Comparative genomics of Steinernema reveals deeply conserved gene regulatory networks.</title>
        <authorList>
            <person name="Dillman A.R."/>
            <person name="Macchietto M."/>
            <person name="Porter C.F."/>
            <person name="Rogers A."/>
            <person name="Williams B."/>
            <person name="Antoshechkin I."/>
            <person name="Lee M.M."/>
            <person name="Goodwin Z."/>
            <person name="Lu X."/>
            <person name="Lewis E.E."/>
            <person name="Goodrich-Blair H."/>
            <person name="Stock S.P."/>
            <person name="Adams B.J."/>
            <person name="Sternberg P.W."/>
            <person name="Mortazavi A."/>
        </authorList>
    </citation>
    <scope>NUCLEOTIDE SEQUENCE [LARGE SCALE GENOMIC DNA]</scope>
    <source>
        <strain evidence="1 2">ALL</strain>
    </source>
</reference>
<organism evidence="1 2">
    <name type="scientific">Steinernema carpocapsae</name>
    <name type="common">Entomopathogenic nematode</name>
    <dbReference type="NCBI Taxonomy" id="34508"/>
    <lineage>
        <taxon>Eukaryota</taxon>
        <taxon>Metazoa</taxon>
        <taxon>Ecdysozoa</taxon>
        <taxon>Nematoda</taxon>
        <taxon>Chromadorea</taxon>
        <taxon>Rhabditida</taxon>
        <taxon>Tylenchina</taxon>
        <taxon>Panagrolaimomorpha</taxon>
        <taxon>Strongyloidoidea</taxon>
        <taxon>Steinernematidae</taxon>
        <taxon>Steinernema</taxon>
    </lineage>
</organism>
<sequence length="99" mass="10799">MTKGLKRPFLVFPHQHVTILNNGIQHLSGRVAMPPAPTFCSRVRIPSQGTILGAFGVYGGDAFKQEEIRRGRFRRDPDVASRTKGLLGVDEGVVGIGSR</sequence>
<proteinExistence type="predicted"/>
<name>A0A4U5NFL0_STECR</name>
<evidence type="ECO:0000313" key="1">
    <source>
        <dbReference type="EMBL" id="TKR81768.1"/>
    </source>
</evidence>
<comment type="caution">
    <text evidence="1">The sequence shown here is derived from an EMBL/GenBank/DDBJ whole genome shotgun (WGS) entry which is preliminary data.</text>
</comment>
<reference evidence="1 2" key="2">
    <citation type="journal article" date="2019" name="G3 (Bethesda)">
        <title>Hybrid Assembly of the Genome of the Entomopathogenic Nematode Steinernema carpocapsae Identifies the X-Chromosome.</title>
        <authorList>
            <person name="Serra L."/>
            <person name="Macchietto M."/>
            <person name="Macias-Munoz A."/>
            <person name="McGill C.J."/>
            <person name="Rodriguez I.M."/>
            <person name="Rodriguez B."/>
            <person name="Murad R."/>
            <person name="Mortazavi A."/>
        </authorList>
    </citation>
    <scope>NUCLEOTIDE SEQUENCE [LARGE SCALE GENOMIC DNA]</scope>
    <source>
        <strain evidence="1 2">ALL</strain>
    </source>
</reference>
<keyword evidence="2" id="KW-1185">Reference proteome</keyword>
<dbReference type="EMBL" id="AZBU02000004">
    <property type="protein sequence ID" value="TKR81768.1"/>
    <property type="molecule type" value="Genomic_DNA"/>
</dbReference>
<dbReference type="AlphaFoldDB" id="A0A4U5NFL0"/>
<accession>A0A4U5NFL0</accession>
<dbReference type="Proteomes" id="UP000298663">
    <property type="component" value="Unassembled WGS sequence"/>
</dbReference>
<evidence type="ECO:0000313" key="2">
    <source>
        <dbReference type="Proteomes" id="UP000298663"/>
    </source>
</evidence>
<gene>
    <name evidence="1" type="ORF">L596_015591</name>
</gene>